<dbReference type="OrthoDB" id="5599874at2759"/>
<proteinExistence type="predicted"/>
<dbReference type="Pfam" id="PF18596">
    <property type="entry name" value="Sld7_C"/>
    <property type="match status" value="1"/>
</dbReference>
<dbReference type="EMBL" id="JAACJN010000064">
    <property type="protein sequence ID" value="KAF5380315.1"/>
    <property type="molecule type" value="Genomic_DNA"/>
</dbReference>
<evidence type="ECO:0000259" key="2">
    <source>
        <dbReference type="Pfam" id="PF18596"/>
    </source>
</evidence>
<sequence length="394" mass="43094">MSEGPPPSSSSSSSSPSRSRLLYRGALAVPDSDLLLDGLTFSTKLDANHNLLENPLALTLETMRGRPTLQLVDVVSTKEIHMDDSGDITLDIHPAAILSRIYFENTFCLPSTSTDTLGIRIALGDSESTQIIVFLKSIPKLTAKTDLDEPPSSPTHFLSVARITPKPISKPRLPRPDDPTPRKPPSISGPFGKGTDLRRVASFNASNDLVRKRQKTLNGSVIANLGSDVRLGQKPTAELGAFKVPLAPDKSAAAAKRDKEKDKDKGKGKALNTEDVFGSTDNTRRKVENKGKRKRDSDEGAVDSTTVDDPQQERDNKTRIKQVLVRQLDDRYGVTKTHPEFKSIYNHTLQGVAFALRANIKLYPIEEKIVDRLVGLHIGMYTGSTLFDEGPPIP</sequence>
<feature type="compositionally biased region" description="Basic and acidic residues" evidence="1">
    <location>
        <begin position="255"/>
        <end position="267"/>
    </location>
</feature>
<evidence type="ECO:0000256" key="1">
    <source>
        <dbReference type="SAM" id="MobiDB-lite"/>
    </source>
</evidence>
<comment type="caution">
    <text evidence="3">The sequence shown here is derived from an EMBL/GenBank/DDBJ whole genome shotgun (WGS) entry which is preliminary data.</text>
</comment>
<organism evidence="3 4">
    <name type="scientific">Collybiopsis confluens</name>
    <dbReference type="NCBI Taxonomy" id="2823264"/>
    <lineage>
        <taxon>Eukaryota</taxon>
        <taxon>Fungi</taxon>
        <taxon>Dikarya</taxon>
        <taxon>Basidiomycota</taxon>
        <taxon>Agaricomycotina</taxon>
        <taxon>Agaricomycetes</taxon>
        <taxon>Agaricomycetidae</taxon>
        <taxon>Agaricales</taxon>
        <taxon>Marasmiineae</taxon>
        <taxon>Omphalotaceae</taxon>
        <taxon>Collybiopsis</taxon>
    </lineage>
</organism>
<reference evidence="3 4" key="1">
    <citation type="journal article" date="2020" name="ISME J.">
        <title>Uncovering the hidden diversity of litter-decomposition mechanisms in mushroom-forming fungi.</title>
        <authorList>
            <person name="Floudas D."/>
            <person name="Bentzer J."/>
            <person name="Ahren D."/>
            <person name="Johansson T."/>
            <person name="Persson P."/>
            <person name="Tunlid A."/>
        </authorList>
    </citation>
    <scope>NUCLEOTIDE SEQUENCE [LARGE SCALE GENOMIC DNA]</scope>
    <source>
        <strain evidence="3 4">CBS 406.79</strain>
    </source>
</reference>
<dbReference type="InterPro" id="IPR041260">
    <property type="entry name" value="Sld7_C"/>
</dbReference>
<name>A0A8H5M3X8_9AGAR</name>
<dbReference type="AlphaFoldDB" id="A0A8H5M3X8"/>
<evidence type="ECO:0000313" key="4">
    <source>
        <dbReference type="Proteomes" id="UP000518752"/>
    </source>
</evidence>
<feature type="region of interest" description="Disordered" evidence="1">
    <location>
        <begin position="250"/>
        <end position="319"/>
    </location>
</feature>
<keyword evidence="4" id="KW-1185">Reference proteome</keyword>
<feature type="compositionally biased region" description="Basic and acidic residues" evidence="1">
    <location>
        <begin position="282"/>
        <end position="298"/>
    </location>
</feature>
<dbReference type="Proteomes" id="UP000518752">
    <property type="component" value="Unassembled WGS sequence"/>
</dbReference>
<accession>A0A8H5M3X8</accession>
<feature type="region of interest" description="Disordered" evidence="1">
    <location>
        <begin position="163"/>
        <end position="198"/>
    </location>
</feature>
<feature type="domain" description="Sld7 C-terminal" evidence="2">
    <location>
        <begin position="315"/>
        <end position="362"/>
    </location>
</feature>
<protein>
    <recommendedName>
        <fullName evidence="2">Sld7 C-terminal domain-containing protein</fullName>
    </recommendedName>
</protein>
<gene>
    <name evidence="3" type="ORF">D9757_007943</name>
</gene>
<evidence type="ECO:0000313" key="3">
    <source>
        <dbReference type="EMBL" id="KAF5380315.1"/>
    </source>
</evidence>